<dbReference type="InterPro" id="IPR015947">
    <property type="entry name" value="PUA-like_sf"/>
</dbReference>
<dbReference type="PROSITE" id="PS50280">
    <property type="entry name" value="SET"/>
    <property type="match status" value="1"/>
</dbReference>
<dbReference type="InterPro" id="IPR036987">
    <property type="entry name" value="SRA-YDG_sf"/>
</dbReference>
<dbReference type="InterPro" id="IPR001214">
    <property type="entry name" value="SET_dom"/>
</dbReference>
<dbReference type="SMART" id="SM00466">
    <property type="entry name" value="SRA"/>
    <property type="match status" value="1"/>
</dbReference>
<evidence type="ECO:0000256" key="2">
    <source>
        <dbReference type="ARBA" id="ARBA00022454"/>
    </source>
</evidence>
<keyword evidence="14" id="KW-1185">Reference proteome</keyword>
<evidence type="ECO:0000256" key="8">
    <source>
        <dbReference type="SAM" id="MobiDB-lite"/>
    </source>
</evidence>
<dbReference type="Gene3D" id="2.30.280.10">
    <property type="entry name" value="SRA-YDG"/>
    <property type="match status" value="1"/>
</dbReference>
<dbReference type="Proteomes" id="UP001141552">
    <property type="component" value="Unassembled WGS sequence"/>
</dbReference>
<dbReference type="SUPFAM" id="SSF82199">
    <property type="entry name" value="SET domain"/>
    <property type="match status" value="1"/>
</dbReference>
<feature type="domain" description="Post-SET" evidence="11">
    <location>
        <begin position="617"/>
        <end position="633"/>
    </location>
</feature>
<feature type="region of interest" description="Disordered" evidence="8">
    <location>
        <begin position="1"/>
        <end position="97"/>
    </location>
</feature>
<feature type="compositionally biased region" description="Basic and acidic residues" evidence="8">
    <location>
        <begin position="58"/>
        <end position="70"/>
    </location>
</feature>
<dbReference type="InterPro" id="IPR007728">
    <property type="entry name" value="Pre-SET_dom"/>
</dbReference>
<dbReference type="PROSITE" id="PS51015">
    <property type="entry name" value="YDG"/>
    <property type="match status" value="1"/>
</dbReference>
<dbReference type="GO" id="GO:0003690">
    <property type="term" value="F:double-stranded DNA binding"/>
    <property type="evidence" value="ECO:0007669"/>
    <property type="project" value="TreeGrafter"/>
</dbReference>
<sequence>MHCGEQESPTGMVGVTVTKNVGTRVQKKESQEEPKERRFSPRLKNIPKDKQPYYGSVLRRELDTSEDDRSGNQALSSNGKRKFSNSVDNTGEEKTNIAPPLVASFPDTLRNNVENFLVPVNVDETDCLDLEDGPLLKWTDMESLLASTKLQKDNSGLHETNNIHNPDHQISERKDIVNPLKEFGHQPAIVAGHQFFSQAELVAEGFRGHWLNGIDYLKKFSGKLTMGNGYTSPIAIAIVLSGKYGDDADSSNEVVYTGQSVNDYVRDQHKKNQAMHGSNFALKNNMERCIPVRVFSRHTGSGHDSRTCYTYRGLYKVVNHWAKQTVSGLRFSRCRLKRILQHPELNIDKINDVQFDFSVGSVLTNNDSVIAAFKYTKYIQFARNVTVPPVASGCKCRGNCTDPRTCSCAQLNGLAFPYVLKDGGRLIEPKDVVYECGPGCGCGPNCINRTSQRGIKYHLEIYRTEKKGWAVRSWDFIPSGAPVCEYTGILSRSDELDDDAENDYIFDIDSLLTINEIGRRERRQGLIPAPNVEIDEKMAGGDSEYCIDAGSYGNISRFINHSCEPNLFVQSVLSSHHDLKLARIVLFAADDIPPLQELTYDYAYELDSVFGPDGEVKKLNCYCGAKECRGRLF</sequence>
<dbReference type="GO" id="GO:0042054">
    <property type="term" value="F:histone methyltransferase activity"/>
    <property type="evidence" value="ECO:0007669"/>
    <property type="project" value="InterPro"/>
</dbReference>
<dbReference type="GO" id="GO:0000775">
    <property type="term" value="C:chromosome, centromeric region"/>
    <property type="evidence" value="ECO:0007669"/>
    <property type="project" value="UniProtKB-SubCell"/>
</dbReference>
<dbReference type="OrthoDB" id="5792673at2759"/>
<dbReference type="Pfam" id="PF05033">
    <property type="entry name" value="Pre-SET"/>
    <property type="match status" value="1"/>
</dbReference>
<dbReference type="SMART" id="SM00508">
    <property type="entry name" value="PostSET"/>
    <property type="match status" value="1"/>
</dbReference>
<evidence type="ECO:0000313" key="14">
    <source>
        <dbReference type="Proteomes" id="UP001141552"/>
    </source>
</evidence>
<dbReference type="AlphaFoldDB" id="A0A9Q0F9K0"/>
<evidence type="ECO:0000256" key="3">
    <source>
        <dbReference type="ARBA" id="ARBA00022603"/>
    </source>
</evidence>
<dbReference type="Gene3D" id="2.170.270.10">
    <property type="entry name" value="SET domain"/>
    <property type="match status" value="1"/>
</dbReference>
<feature type="domain" description="SET" evidence="9">
    <location>
        <begin position="457"/>
        <end position="603"/>
    </location>
</feature>
<dbReference type="SMART" id="SM00317">
    <property type="entry name" value="SET"/>
    <property type="match status" value="1"/>
</dbReference>
<evidence type="ECO:0000256" key="5">
    <source>
        <dbReference type="ARBA" id="ARBA00022691"/>
    </source>
</evidence>
<feature type="compositionally biased region" description="Polar residues" evidence="8">
    <location>
        <begin position="71"/>
        <end position="89"/>
    </location>
</feature>
<dbReference type="EMBL" id="JAKUCV010006422">
    <property type="protein sequence ID" value="KAJ4827403.1"/>
    <property type="molecule type" value="Genomic_DNA"/>
</dbReference>
<feature type="domain" description="Pre-SET" evidence="10">
    <location>
        <begin position="392"/>
        <end position="454"/>
    </location>
</feature>
<dbReference type="PROSITE" id="PS50867">
    <property type="entry name" value="PRE_SET"/>
    <property type="match status" value="1"/>
</dbReference>
<comment type="caution">
    <text evidence="13">The sequence shown here is derived from an EMBL/GenBank/DDBJ whole genome shotgun (WGS) entry which is preliminary data.</text>
</comment>
<dbReference type="GO" id="GO:0032259">
    <property type="term" value="P:methylation"/>
    <property type="evidence" value="ECO:0007669"/>
    <property type="project" value="UniProtKB-KW"/>
</dbReference>
<keyword evidence="6 7" id="KW-0539">Nucleus</keyword>
<reference evidence="13" key="2">
    <citation type="journal article" date="2023" name="Plants (Basel)">
        <title>Annotation of the Turnera subulata (Passifloraceae) Draft Genome Reveals the S-Locus Evolved after the Divergence of Turneroideae from Passifloroideae in a Stepwise Manner.</title>
        <authorList>
            <person name="Henning P.M."/>
            <person name="Roalson E.H."/>
            <person name="Mir W."/>
            <person name="McCubbin A.G."/>
            <person name="Shore J.S."/>
        </authorList>
    </citation>
    <scope>NUCLEOTIDE SEQUENCE</scope>
    <source>
        <strain evidence="13">F60SS</strain>
    </source>
</reference>
<evidence type="ECO:0000256" key="1">
    <source>
        <dbReference type="ARBA" id="ARBA00004584"/>
    </source>
</evidence>
<evidence type="ECO:0000256" key="6">
    <source>
        <dbReference type="ARBA" id="ARBA00023242"/>
    </source>
</evidence>
<dbReference type="GO" id="GO:0005634">
    <property type="term" value="C:nucleus"/>
    <property type="evidence" value="ECO:0007669"/>
    <property type="project" value="UniProtKB-SubCell"/>
</dbReference>
<proteinExistence type="predicted"/>
<organism evidence="13 14">
    <name type="scientific">Turnera subulata</name>
    <dbReference type="NCBI Taxonomy" id="218843"/>
    <lineage>
        <taxon>Eukaryota</taxon>
        <taxon>Viridiplantae</taxon>
        <taxon>Streptophyta</taxon>
        <taxon>Embryophyta</taxon>
        <taxon>Tracheophyta</taxon>
        <taxon>Spermatophyta</taxon>
        <taxon>Magnoliopsida</taxon>
        <taxon>eudicotyledons</taxon>
        <taxon>Gunneridae</taxon>
        <taxon>Pentapetalae</taxon>
        <taxon>rosids</taxon>
        <taxon>fabids</taxon>
        <taxon>Malpighiales</taxon>
        <taxon>Passifloraceae</taxon>
        <taxon>Turnera</taxon>
    </lineage>
</organism>
<evidence type="ECO:0000256" key="7">
    <source>
        <dbReference type="PROSITE-ProRule" id="PRU00358"/>
    </source>
</evidence>
<evidence type="ECO:0000259" key="10">
    <source>
        <dbReference type="PROSITE" id="PS50867"/>
    </source>
</evidence>
<dbReference type="SMART" id="SM00468">
    <property type="entry name" value="PreSET"/>
    <property type="match status" value="1"/>
</dbReference>
<name>A0A9Q0F9K0_9ROSI</name>
<evidence type="ECO:0000259" key="9">
    <source>
        <dbReference type="PROSITE" id="PS50280"/>
    </source>
</evidence>
<dbReference type="Pfam" id="PF02182">
    <property type="entry name" value="SAD_SRA"/>
    <property type="match status" value="1"/>
</dbReference>
<dbReference type="PANTHER" id="PTHR45660:SF94">
    <property type="entry name" value="HISTONE-LYSINE N-METHYLTRANSFERASE, H3 LYSINE-9 SPECIFIC SUVH4"/>
    <property type="match status" value="1"/>
</dbReference>
<dbReference type="InterPro" id="IPR046341">
    <property type="entry name" value="SET_dom_sf"/>
</dbReference>
<dbReference type="InterPro" id="IPR003616">
    <property type="entry name" value="Post-SET_dom"/>
</dbReference>
<keyword evidence="4" id="KW-0808">Transferase</keyword>
<evidence type="ECO:0000259" key="12">
    <source>
        <dbReference type="PROSITE" id="PS51015"/>
    </source>
</evidence>
<reference evidence="13" key="1">
    <citation type="submission" date="2022-02" db="EMBL/GenBank/DDBJ databases">
        <authorList>
            <person name="Henning P.M."/>
            <person name="McCubbin A.G."/>
            <person name="Shore J.S."/>
        </authorList>
    </citation>
    <scope>NUCLEOTIDE SEQUENCE</scope>
    <source>
        <strain evidence="13">F60SS</strain>
        <tissue evidence="13">Leaves</tissue>
    </source>
</reference>
<evidence type="ECO:0000313" key="13">
    <source>
        <dbReference type="EMBL" id="KAJ4827403.1"/>
    </source>
</evidence>
<keyword evidence="3" id="KW-0489">Methyltransferase</keyword>
<accession>A0A9Q0F9K0</accession>
<feature type="compositionally biased region" description="Basic and acidic residues" evidence="8">
    <location>
        <begin position="26"/>
        <end position="39"/>
    </location>
</feature>
<evidence type="ECO:0000256" key="4">
    <source>
        <dbReference type="ARBA" id="ARBA00022679"/>
    </source>
</evidence>
<dbReference type="InterPro" id="IPR003105">
    <property type="entry name" value="SRA_YDG"/>
</dbReference>
<dbReference type="SUPFAM" id="SSF88697">
    <property type="entry name" value="PUA domain-like"/>
    <property type="match status" value="1"/>
</dbReference>
<gene>
    <name evidence="13" type="ORF">Tsubulata_006451</name>
</gene>
<dbReference type="PROSITE" id="PS50868">
    <property type="entry name" value="POST_SET"/>
    <property type="match status" value="1"/>
</dbReference>
<keyword evidence="2" id="KW-0158">Chromosome</keyword>
<dbReference type="PANTHER" id="PTHR45660">
    <property type="entry name" value="HISTONE-LYSINE N-METHYLTRANSFERASE SETMAR"/>
    <property type="match status" value="1"/>
</dbReference>
<dbReference type="InterPro" id="IPR051357">
    <property type="entry name" value="H3K9_HMTase_SUVAR3-9"/>
</dbReference>
<dbReference type="GO" id="GO:0008270">
    <property type="term" value="F:zinc ion binding"/>
    <property type="evidence" value="ECO:0007669"/>
    <property type="project" value="InterPro"/>
</dbReference>
<keyword evidence="5" id="KW-0949">S-adenosyl-L-methionine</keyword>
<evidence type="ECO:0008006" key="15">
    <source>
        <dbReference type="Google" id="ProtNLM"/>
    </source>
</evidence>
<protein>
    <recommendedName>
        <fullName evidence="15">Histone-lysine N-methyltransferase</fullName>
    </recommendedName>
</protein>
<comment type="subcellular location">
    <subcellularLocation>
        <location evidence="1">Chromosome</location>
        <location evidence="1">Centromere</location>
    </subcellularLocation>
    <subcellularLocation>
        <location evidence="7">Nucleus</location>
    </subcellularLocation>
</comment>
<dbReference type="Pfam" id="PF00856">
    <property type="entry name" value="SET"/>
    <property type="match status" value="1"/>
</dbReference>
<feature type="domain" description="YDG" evidence="12">
    <location>
        <begin position="184"/>
        <end position="338"/>
    </location>
</feature>
<evidence type="ECO:0000259" key="11">
    <source>
        <dbReference type="PROSITE" id="PS50868"/>
    </source>
</evidence>